<reference evidence="4" key="1">
    <citation type="submission" date="2016-03" db="EMBL/GenBank/DDBJ databases">
        <authorList>
            <person name="Guldener U."/>
        </authorList>
    </citation>
    <scope>NUCLEOTIDE SEQUENCE [LARGE SCALE GENOMIC DNA]</scope>
</reference>
<proteinExistence type="predicted"/>
<evidence type="ECO:0000313" key="3">
    <source>
        <dbReference type="EMBL" id="CZT45315.1"/>
    </source>
</evidence>
<feature type="compositionally biased region" description="Basic and acidic residues" evidence="1">
    <location>
        <begin position="1"/>
        <end position="12"/>
    </location>
</feature>
<accession>A0A1E1M9G1</accession>
<dbReference type="PANTHER" id="PTHR38788">
    <property type="entry name" value="CLR5 DOMAIN-CONTAINING PROTEIN"/>
    <property type="match status" value="1"/>
</dbReference>
<dbReference type="EMBL" id="FJVC01000211">
    <property type="protein sequence ID" value="CZT45315.1"/>
    <property type="molecule type" value="Genomic_DNA"/>
</dbReference>
<protein>
    <recommendedName>
        <fullName evidence="2">Clr5 domain-containing protein</fullName>
    </recommendedName>
</protein>
<keyword evidence="4" id="KW-1185">Reference proteome</keyword>
<feature type="compositionally biased region" description="Low complexity" evidence="1">
    <location>
        <begin position="15"/>
        <end position="28"/>
    </location>
</feature>
<dbReference type="Pfam" id="PF14420">
    <property type="entry name" value="Clr5"/>
    <property type="match status" value="1"/>
</dbReference>
<dbReference type="Proteomes" id="UP000177625">
    <property type="component" value="Unassembled WGS sequence"/>
</dbReference>
<dbReference type="InterPro" id="IPR025676">
    <property type="entry name" value="Clr5_dom"/>
</dbReference>
<dbReference type="PANTHER" id="PTHR38788:SF3">
    <property type="entry name" value="CLR5 DOMAIN-CONTAINING PROTEIN"/>
    <property type="match status" value="1"/>
</dbReference>
<feature type="domain" description="Clr5" evidence="2">
    <location>
        <begin position="32"/>
        <end position="82"/>
    </location>
</feature>
<evidence type="ECO:0000259" key="2">
    <source>
        <dbReference type="Pfam" id="PF14420"/>
    </source>
</evidence>
<sequence>MPRSTIYEDSRSPESATSSRTLSRPSTRVKNDQKWDAQKDEIYRLYIEADNTLEATIQMIEETSGFKARKWKMKLKEWRFEKNLSKHDMEIIVAKARKRSRDESKNTIFFYGATQIRPERIENFKKRKTASDKYVVSSRSDTPENVTYRTPSPECYLAADLSFIDLNQSRGHFLITVILDFKGFATVPDYDLWVTYESGRGSVTPSVLDVQVQQTSGQALQDGMCPKSQSSTLRYFTNIINSRPIKISRD</sequence>
<name>A0A1E1M9G1_RHYSE</name>
<organism evidence="3 4">
    <name type="scientific">Rhynchosporium secalis</name>
    <name type="common">Barley scald fungus</name>
    <dbReference type="NCBI Taxonomy" id="38038"/>
    <lineage>
        <taxon>Eukaryota</taxon>
        <taxon>Fungi</taxon>
        <taxon>Dikarya</taxon>
        <taxon>Ascomycota</taxon>
        <taxon>Pezizomycotina</taxon>
        <taxon>Leotiomycetes</taxon>
        <taxon>Helotiales</taxon>
        <taxon>Ploettnerulaceae</taxon>
        <taxon>Rhynchosporium</taxon>
    </lineage>
</organism>
<dbReference type="AlphaFoldDB" id="A0A1E1M9G1"/>
<feature type="region of interest" description="Disordered" evidence="1">
    <location>
        <begin position="1"/>
        <end position="33"/>
    </location>
</feature>
<evidence type="ECO:0000313" key="4">
    <source>
        <dbReference type="Proteomes" id="UP000177625"/>
    </source>
</evidence>
<evidence type="ECO:0000256" key="1">
    <source>
        <dbReference type="SAM" id="MobiDB-lite"/>
    </source>
</evidence>
<gene>
    <name evidence="3" type="ORF">RSE6_05613</name>
</gene>